<keyword evidence="2" id="KW-1185">Reference proteome</keyword>
<organism evidence="1 2">
    <name type="scientific">Bagarius yarrelli</name>
    <name type="common">Goonch</name>
    <name type="synonym">Bagrus yarrelli</name>
    <dbReference type="NCBI Taxonomy" id="175774"/>
    <lineage>
        <taxon>Eukaryota</taxon>
        <taxon>Metazoa</taxon>
        <taxon>Chordata</taxon>
        <taxon>Craniata</taxon>
        <taxon>Vertebrata</taxon>
        <taxon>Euteleostomi</taxon>
        <taxon>Actinopterygii</taxon>
        <taxon>Neopterygii</taxon>
        <taxon>Teleostei</taxon>
        <taxon>Ostariophysi</taxon>
        <taxon>Siluriformes</taxon>
        <taxon>Sisoridae</taxon>
        <taxon>Sisorinae</taxon>
        <taxon>Bagarius</taxon>
    </lineage>
</organism>
<protein>
    <submittedName>
        <fullName evidence="1">Uncharacterized protein</fullName>
    </submittedName>
</protein>
<sequence length="87" mass="10253">MLYFMGFDPHTFITAPFSLRLYALPVNRLMEGAKLRTNDDETFLKDLGRFLTESEKDGLFITEIQWSCRRHEHEPVERRKAALSLFS</sequence>
<accession>A0A556V484</accession>
<proteinExistence type="predicted"/>
<dbReference type="EMBL" id="VCAZ01000115">
    <property type="protein sequence ID" value="TSU11374.1"/>
    <property type="molecule type" value="Genomic_DNA"/>
</dbReference>
<evidence type="ECO:0000313" key="2">
    <source>
        <dbReference type="Proteomes" id="UP000319801"/>
    </source>
</evidence>
<name>A0A556V484_BAGYA</name>
<comment type="caution">
    <text evidence="1">The sequence shown here is derived from an EMBL/GenBank/DDBJ whole genome shotgun (WGS) entry which is preliminary data.</text>
</comment>
<gene>
    <name evidence="1" type="ORF">Baya_12830</name>
</gene>
<dbReference type="Proteomes" id="UP000319801">
    <property type="component" value="Unassembled WGS sequence"/>
</dbReference>
<reference evidence="1 2" key="1">
    <citation type="journal article" date="2019" name="Genome Biol. Evol.">
        <title>Whole-Genome Sequencing of the Giant Devil Catfish, Bagarius yarrelli.</title>
        <authorList>
            <person name="Jiang W."/>
            <person name="Lv Y."/>
            <person name="Cheng L."/>
            <person name="Yang K."/>
            <person name="Chao B."/>
            <person name="Wang X."/>
            <person name="Li Y."/>
            <person name="Pan X."/>
            <person name="You X."/>
            <person name="Zhang Y."/>
            <person name="Yang J."/>
            <person name="Li J."/>
            <person name="Zhang X."/>
            <person name="Liu S."/>
            <person name="Sun C."/>
            <person name="Yang J."/>
            <person name="Shi Q."/>
        </authorList>
    </citation>
    <scope>NUCLEOTIDE SEQUENCE [LARGE SCALE GENOMIC DNA]</scope>
    <source>
        <strain evidence="1">JWS20170419001</strain>
        <tissue evidence="1">Muscle</tissue>
    </source>
</reference>
<evidence type="ECO:0000313" key="1">
    <source>
        <dbReference type="EMBL" id="TSU11374.1"/>
    </source>
</evidence>
<dbReference type="AlphaFoldDB" id="A0A556V484"/>